<keyword evidence="1" id="KW-0732">Signal</keyword>
<sequence>MGSAAPPAHSMLLRLLLLALCSITDASVAQEFRCSLYLVCINFTLRSVHISLPNVITFAIIKQQQSRHSQLVWLHKSAQK</sequence>
<feature type="signal peptide" evidence="1">
    <location>
        <begin position="1"/>
        <end position="26"/>
    </location>
</feature>
<reference evidence="2" key="1">
    <citation type="submission" date="2018-01" db="EMBL/GenBank/DDBJ databases">
        <title>An insight into the sialome of Amazonian anophelines.</title>
        <authorList>
            <person name="Ribeiro J.M."/>
            <person name="Scarpassa V."/>
            <person name="Calvo E."/>
        </authorList>
    </citation>
    <scope>NUCLEOTIDE SEQUENCE</scope>
</reference>
<accession>A0A2M4DG31</accession>
<proteinExistence type="predicted"/>
<dbReference type="EMBL" id="GGFL01012308">
    <property type="protein sequence ID" value="MBW76486.1"/>
    <property type="molecule type" value="Transcribed_RNA"/>
</dbReference>
<evidence type="ECO:0000313" key="2">
    <source>
        <dbReference type="EMBL" id="MBW76486.1"/>
    </source>
</evidence>
<feature type="chain" id="PRO_5014688882" evidence="1">
    <location>
        <begin position="27"/>
        <end position="80"/>
    </location>
</feature>
<evidence type="ECO:0000256" key="1">
    <source>
        <dbReference type="SAM" id="SignalP"/>
    </source>
</evidence>
<protein>
    <submittedName>
        <fullName evidence="2">Putative secreted protein</fullName>
    </submittedName>
</protein>
<organism evidence="2">
    <name type="scientific">Anopheles darlingi</name>
    <name type="common">Mosquito</name>
    <dbReference type="NCBI Taxonomy" id="43151"/>
    <lineage>
        <taxon>Eukaryota</taxon>
        <taxon>Metazoa</taxon>
        <taxon>Ecdysozoa</taxon>
        <taxon>Arthropoda</taxon>
        <taxon>Hexapoda</taxon>
        <taxon>Insecta</taxon>
        <taxon>Pterygota</taxon>
        <taxon>Neoptera</taxon>
        <taxon>Endopterygota</taxon>
        <taxon>Diptera</taxon>
        <taxon>Nematocera</taxon>
        <taxon>Culicoidea</taxon>
        <taxon>Culicidae</taxon>
        <taxon>Anophelinae</taxon>
        <taxon>Anopheles</taxon>
    </lineage>
</organism>
<dbReference type="AlphaFoldDB" id="A0A2M4DG31"/>
<name>A0A2M4DG31_ANODA</name>